<evidence type="ECO:0000256" key="7">
    <source>
        <dbReference type="RuleBase" id="RU004020"/>
    </source>
</evidence>
<keyword evidence="6" id="KW-0539">Nucleus</keyword>
<dbReference type="GO" id="GO:0043565">
    <property type="term" value="F:sequence-specific DNA binding"/>
    <property type="evidence" value="ECO:0007669"/>
    <property type="project" value="InterPro"/>
</dbReference>
<feature type="domain" description="HSF-type DNA-binding" evidence="9">
    <location>
        <begin position="107"/>
        <end position="131"/>
    </location>
</feature>
<accession>A0AAN7DJG1</accession>
<organism evidence="10 11">
    <name type="scientific">Mucor velutinosus</name>
    <dbReference type="NCBI Taxonomy" id="708070"/>
    <lineage>
        <taxon>Eukaryota</taxon>
        <taxon>Fungi</taxon>
        <taxon>Fungi incertae sedis</taxon>
        <taxon>Mucoromycota</taxon>
        <taxon>Mucoromycotina</taxon>
        <taxon>Mucoromycetes</taxon>
        <taxon>Mucorales</taxon>
        <taxon>Mucorineae</taxon>
        <taxon>Mucoraceae</taxon>
        <taxon>Mucor</taxon>
    </lineage>
</organism>
<evidence type="ECO:0000256" key="3">
    <source>
        <dbReference type="ARBA" id="ARBA00023015"/>
    </source>
</evidence>
<keyword evidence="4" id="KW-0238">DNA-binding</keyword>
<feature type="compositionally biased region" description="Polar residues" evidence="8">
    <location>
        <begin position="274"/>
        <end position="301"/>
    </location>
</feature>
<feature type="compositionally biased region" description="Polar residues" evidence="8">
    <location>
        <begin position="41"/>
        <end position="60"/>
    </location>
</feature>
<keyword evidence="11" id="KW-1185">Reference proteome</keyword>
<dbReference type="FunFam" id="1.10.10.10:FF:000027">
    <property type="entry name" value="Heat shock transcription factor 1"/>
    <property type="match status" value="1"/>
</dbReference>
<dbReference type="GeneID" id="89944862"/>
<keyword evidence="3" id="KW-0805">Transcription regulation</keyword>
<feature type="compositionally biased region" description="Low complexity" evidence="8">
    <location>
        <begin position="311"/>
        <end position="323"/>
    </location>
</feature>
<dbReference type="PANTHER" id="PTHR10015:SF427">
    <property type="entry name" value="HEAT SHOCK FACTOR PROTEIN"/>
    <property type="match status" value="1"/>
</dbReference>
<dbReference type="InterPro" id="IPR036390">
    <property type="entry name" value="WH_DNA-bd_sf"/>
</dbReference>
<dbReference type="SMART" id="SM00415">
    <property type="entry name" value="HSF"/>
    <property type="match status" value="1"/>
</dbReference>
<dbReference type="PROSITE" id="PS00434">
    <property type="entry name" value="HSF_DOMAIN"/>
    <property type="match status" value="1"/>
</dbReference>
<feature type="region of interest" description="Disordered" evidence="8">
    <location>
        <begin position="360"/>
        <end position="391"/>
    </location>
</feature>
<dbReference type="GO" id="GO:0003700">
    <property type="term" value="F:DNA-binding transcription factor activity"/>
    <property type="evidence" value="ECO:0007669"/>
    <property type="project" value="InterPro"/>
</dbReference>
<dbReference type="Proteomes" id="UP001304243">
    <property type="component" value="Unassembled WGS sequence"/>
</dbReference>
<reference evidence="10 11" key="1">
    <citation type="submission" date="2022-11" db="EMBL/GenBank/DDBJ databases">
        <title>Mucor velutinosus strain NIH1002 WGS.</title>
        <authorList>
            <person name="Subramanian P."/>
            <person name="Mullikin J.C."/>
            <person name="Segre J.A."/>
            <person name="Zelazny A.M."/>
        </authorList>
    </citation>
    <scope>NUCLEOTIDE SEQUENCE [LARGE SCALE GENOMIC DNA]</scope>
    <source>
        <strain evidence="10 11">NIH1002</strain>
    </source>
</reference>
<comment type="similarity">
    <text evidence="2 7">Belongs to the HSF family.</text>
</comment>
<name>A0AAN7DJG1_9FUNG</name>
<dbReference type="RefSeq" id="XP_064684480.1">
    <property type="nucleotide sequence ID" value="XM_064820560.1"/>
</dbReference>
<feature type="compositionally biased region" description="Low complexity" evidence="8">
    <location>
        <begin position="380"/>
        <end position="391"/>
    </location>
</feature>
<gene>
    <name evidence="10" type="ORF">ATC70_001160</name>
</gene>
<comment type="subcellular location">
    <subcellularLocation>
        <location evidence="1">Nucleus</location>
    </subcellularLocation>
</comment>
<feature type="region of interest" description="Disordered" evidence="8">
    <location>
        <begin position="27"/>
        <end position="60"/>
    </location>
</feature>
<feature type="region of interest" description="Disordered" evidence="8">
    <location>
        <begin position="269"/>
        <end position="336"/>
    </location>
</feature>
<proteinExistence type="inferred from homology"/>
<dbReference type="Pfam" id="PF00447">
    <property type="entry name" value="HSF_DNA-bind"/>
    <property type="match status" value="1"/>
</dbReference>
<evidence type="ECO:0000256" key="5">
    <source>
        <dbReference type="ARBA" id="ARBA00023163"/>
    </source>
</evidence>
<evidence type="ECO:0000256" key="8">
    <source>
        <dbReference type="SAM" id="MobiDB-lite"/>
    </source>
</evidence>
<evidence type="ECO:0000256" key="1">
    <source>
        <dbReference type="ARBA" id="ARBA00004123"/>
    </source>
</evidence>
<comment type="caution">
    <text evidence="10">The sequence shown here is derived from an EMBL/GenBank/DDBJ whole genome shotgun (WGS) entry which is preliminary data.</text>
</comment>
<evidence type="ECO:0000256" key="2">
    <source>
        <dbReference type="ARBA" id="ARBA00006403"/>
    </source>
</evidence>
<feature type="compositionally biased region" description="Polar residues" evidence="8">
    <location>
        <begin position="324"/>
        <end position="336"/>
    </location>
</feature>
<evidence type="ECO:0000313" key="11">
    <source>
        <dbReference type="Proteomes" id="UP001304243"/>
    </source>
</evidence>
<dbReference type="InterPro" id="IPR036388">
    <property type="entry name" value="WH-like_DNA-bd_sf"/>
</dbReference>
<sequence>MEQAFDSSDNSTMRSFMLSNSGAAAGATAGYSQATPPPPSNTTDQTAFNSTASQPVRLSQKSSQTNTFVHKLYNMVLDDQFQHLIAWNYAGASFIVCNIMEFARDVLPKHFKHNNFSSFVRQLNMYGFHKVNKSPRGHRTLAENQIWEFSHSKFLRDRPDLLDDIKRKTMESDTVRRETDLHAHMAMMQVSQSDMLQQINHLYDSFSQIVKELHETKQKQEHHNTLVKDVLSYITQQNGGQLPHELGSEFKKLEVNKAAPSIFVTTHQDHFSHHTQQQPLVPTQNRPNNSLLPSITFSSTLPPSPNPINLASSSSTTTASSTSLDNKNGYYQSNTSQSPSQVLAAAQAVAASVTVTLPDIMNSPTPTHQTSNNRNHHHFSFNNSSHHTMNG</sequence>
<dbReference type="PRINTS" id="PR00056">
    <property type="entry name" value="HSFDOMAIN"/>
</dbReference>
<evidence type="ECO:0000259" key="9">
    <source>
        <dbReference type="PROSITE" id="PS00434"/>
    </source>
</evidence>
<dbReference type="EMBL" id="JASEJX010000013">
    <property type="protein sequence ID" value="KAK4517814.1"/>
    <property type="molecule type" value="Genomic_DNA"/>
</dbReference>
<keyword evidence="5" id="KW-0804">Transcription</keyword>
<dbReference type="Gene3D" id="1.10.10.10">
    <property type="entry name" value="Winged helix-like DNA-binding domain superfamily/Winged helix DNA-binding domain"/>
    <property type="match status" value="1"/>
</dbReference>
<dbReference type="InterPro" id="IPR000232">
    <property type="entry name" value="HSF_DNA-bd"/>
</dbReference>
<dbReference type="GO" id="GO:0005634">
    <property type="term" value="C:nucleus"/>
    <property type="evidence" value="ECO:0007669"/>
    <property type="project" value="UniProtKB-SubCell"/>
</dbReference>
<evidence type="ECO:0000313" key="10">
    <source>
        <dbReference type="EMBL" id="KAK4517814.1"/>
    </source>
</evidence>
<dbReference type="AlphaFoldDB" id="A0AAN7DJG1"/>
<protein>
    <recommendedName>
        <fullName evidence="9">HSF-type DNA-binding domain-containing protein</fullName>
    </recommendedName>
</protein>
<dbReference type="PANTHER" id="PTHR10015">
    <property type="entry name" value="HEAT SHOCK TRANSCRIPTION FACTOR"/>
    <property type="match status" value="1"/>
</dbReference>
<dbReference type="SUPFAM" id="SSF46785">
    <property type="entry name" value="Winged helix' DNA-binding domain"/>
    <property type="match status" value="1"/>
</dbReference>
<evidence type="ECO:0000256" key="4">
    <source>
        <dbReference type="ARBA" id="ARBA00023125"/>
    </source>
</evidence>
<evidence type="ECO:0000256" key="6">
    <source>
        <dbReference type="ARBA" id="ARBA00023242"/>
    </source>
</evidence>